<dbReference type="GeneID" id="11505119"/>
<dbReference type="GO" id="GO:0005829">
    <property type="term" value="C:cytosol"/>
    <property type="evidence" value="ECO:0007669"/>
    <property type="project" value="EnsemblFungi"/>
</dbReference>
<dbReference type="OrthoDB" id="10261753at2759"/>
<dbReference type="PANTHER" id="PTHR10933:SF9">
    <property type="entry name" value="IMMUNOGLOBULIN-BINDING PROTEIN 1"/>
    <property type="match status" value="1"/>
</dbReference>
<evidence type="ECO:0000313" key="2">
    <source>
        <dbReference type="EMBL" id="CCE90803.1"/>
    </source>
</evidence>
<proteinExistence type="predicted"/>
<dbReference type="InParanoid" id="G8ZQA9"/>
<sequence>MSVSQEYDSILKIYADKIEHTALRQNSSEYQLLLTSTIEQLLKLKTTIYTQLALFSANESLDDISTSSLKFLSIDYYLACMCSKKQMTTSQMYDPMQKNRMKLKFLEKSLQLFMQFLISLQDFEILDSYLVKKIDKFESSFKPTLQELYIQPSRSDDLSGAQLKRQQKIEMYRQSKAINEKLSALESKYKDIEDVDGGDHDEILRELYLQKLQGLSYEAFNTIEQTLYEMELLENFTKNVPPPTEDRRQEDKQDSKDFTDRLETLNKPLLSKEGKVLRNFTLIDKRTELKGKVRGYGQYGPTMSVEEFLEKEWEEGRVLEGGGDSEPKQDEGDEDNYQLHDEKTYKARQWDDFKEANPKGSGNTMNRG</sequence>
<organism evidence="2 3">
    <name type="scientific">Torulaspora delbrueckii</name>
    <name type="common">Yeast</name>
    <name type="synonym">Candida colliculosa</name>
    <dbReference type="NCBI Taxonomy" id="4950"/>
    <lineage>
        <taxon>Eukaryota</taxon>
        <taxon>Fungi</taxon>
        <taxon>Dikarya</taxon>
        <taxon>Ascomycota</taxon>
        <taxon>Saccharomycotina</taxon>
        <taxon>Saccharomycetes</taxon>
        <taxon>Saccharomycetales</taxon>
        <taxon>Saccharomycetaceae</taxon>
        <taxon>Torulaspora</taxon>
    </lineage>
</organism>
<dbReference type="EMBL" id="HE616743">
    <property type="protein sequence ID" value="CCE90803.1"/>
    <property type="molecule type" value="Genomic_DNA"/>
</dbReference>
<gene>
    <name evidence="2" type="primary">TDEL0B06740</name>
    <name evidence="2" type="ORF">TDEL_0B06740</name>
</gene>
<feature type="region of interest" description="Disordered" evidence="1">
    <location>
        <begin position="238"/>
        <end position="258"/>
    </location>
</feature>
<dbReference type="STRING" id="1076872.G8ZQA9"/>
<dbReference type="RefSeq" id="XP_003680014.1">
    <property type="nucleotide sequence ID" value="XM_003679966.1"/>
</dbReference>
<dbReference type="HOGENOM" id="CLU_041824_2_2_1"/>
<keyword evidence="3" id="KW-1185">Reference proteome</keyword>
<dbReference type="PANTHER" id="PTHR10933">
    <property type="entry name" value="IMMUNOGLOBULIN-BINDING PROTEIN 1"/>
    <property type="match status" value="1"/>
</dbReference>
<dbReference type="GO" id="GO:1903432">
    <property type="term" value="P:regulation of TORC1 signaling"/>
    <property type="evidence" value="ECO:0007669"/>
    <property type="project" value="EnsemblFungi"/>
</dbReference>
<dbReference type="GO" id="GO:0035303">
    <property type="term" value="P:regulation of dephosphorylation"/>
    <property type="evidence" value="ECO:0007669"/>
    <property type="project" value="TreeGrafter"/>
</dbReference>
<dbReference type="Gene3D" id="1.25.40.540">
    <property type="entry name" value="TAP42-like family"/>
    <property type="match status" value="1"/>
</dbReference>
<protein>
    <recommendedName>
        <fullName evidence="4">Type 2A phosphatase-associated protein 42</fullName>
    </recommendedName>
</protein>
<dbReference type="GO" id="GO:0045943">
    <property type="term" value="P:positive regulation of transcription by RNA polymerase I"/>
    <property type="evidence" value="ECO:0007669"/>
    <property type="project" value="EnsemblFungi"/>
</dbReference>
<name>G8ZQA9_TORDE</name>
<dbReference type="InterPro" id="IPR007304">
    <property type="entry name" value="TAP46-like"/>
</dbReference>
<dbReference type="FunCoup" id="G8ZQA9">
    <property type="interactions" value="690"/>
</dbReference>
<dbReference type="GO" id="GO:0051721">
    <property type="term" value="F:protein phosphatase 2A binding"/>
    <property type="evidence" value="ECO:0007669"/>
    <property type="project" value="TreeGrafter"/>
</dbReference>
<dbReference type="Proteomes" id="UP000005627">
    <property type="component" value="Chromosome 2"/>
</dbReference>
<dbReference type="eggNOG" id="KOG2830">
    <property type="taxonomic scope" value="Eukaryota"/>
</dbReference>
<dbReference type="AlphaFoldDB" id="G8ZQA9"/>
<feature type="compositionally biased region" description="Basic and acidic residues" evidence="1">
    <location>
        <begin position="244"/>
        <end position="258"/>
    </location>
</feature>
<accession>G8ZQA9</accession>
<dbReference type="Pfam" id="PF04177">
    <property type="entry name" value="TAP42"/>
    <property type="match status" value="1"/>
</dbReference>
<dbReference type="InterPro" id="IPR038511">
    <property type="entry name" value="TAP42/TAP46-like_sf"/>
</dbReference>
<dbReference type="KEGG" id="tdl:TDEL_0B06740"/>
<reference evidence="2 3" key="1">
    <citation type="journal article" date="2011" name="Proc. Natl. Acad. Sci. U.S.A.">
        <title>Evolutionary erosion of yeast sex chromosomes by mating-type switching accidents.</title>
        <authorList>
            <person name="Gordon J.L."/>
            <person name="Armisen D."/>
            <person name="Proux-Wera E."/>
            <person name="Oheigeartaigh S.S."/>
            <person name="Byrne K.P."/>
            <person name="Wolfe K.H."/>
        </authorList>
    </citation>
    <scope>NUCLEOTIDE SEQUENCE [LARGE SCALE GENOMIC DNA]</scope>
    <source>
        <strain evidence="3">ATCC 10662 / CBS 1146 / NBRC 0425 / NCYC 2629 / NRRL Y-866</strain>
    </source>
</reference>
<evidence type="ECO:0000256" key="1">
    <source>
        <dbReference type="SAM" id="MobiDB-lite"/>
    </source>
</evidence>
<evidence type="ECO:0008006" key="4">
    <source>
        <dbReference type="Google" id="ProtNLM"/>
    </source>
</evidence>
<feature type="region of interest" description="Disordered" evidence="1">
    <location>
        <begin position="314"/>
        <end position="368"/>
    </location>
</feature>
<dbReference type="GO" id="GO:0000159">
    <property type="term" value="C:protein phosphatase type 2A complex"/>
    <property type="evidence" value="ECO:0007669"/>
    <property type="project" value="EnsemblFungi"/>
</dbReference>
<evidence type="ECO:0000313" key="3">
    <source>
        <dbReference type="Proteomes" id="UP000005627"/>
    </source>
</evidence>
<feature type="compositionally biased region" description="Basic and acidic residues" evidence="1">
    <location>
        <begin position="337"/>
        <end position="357"/>
    </location>
</feature>